<dbReference type="EMBL" id="GBXM01004645">
    <property type="protein sequence ID" value="JAI03933.1"/>
    <property type="molecule type" value="Transcribed_RNA"/>
</dbReference>
<accession>A0A0E9XMI2</accession>
<protein>
    <submittedName>
        <fullName evidence="1">Uncharacterized protein</fullName>
    </submittedName>
</protein>
<organism evidence="1">
    <name type="scientific">Anguilla anguilla</name>
    <name type="common">European freshwater eel</name>
    <name type="synonym">Muraena anguilla</name>
    <dbReference type="NCBI Taxonomy" id="7936"/>
    <lineage>
        <taxon>Eukaryota</taxon>
        <taxon>Metazoa</taxon>
        <taxon>Chordata</taxon>
        <taxon>Craniata</taxon>
        <taxon>Vertebrata</taxon>
        <taxon>Euteleostomi</taxon>
        <taxon>Actinopterygii</taxon>
        <taxon>Neopterygii</taxon>
        <taxon>Teleostei</taxon>
        <taxon>Anguilliformes</taxon>
        <taxon>Anguillidae</taxon>
        <taxon>Anguilla</taxon>
    </lineage>
</organism>
<proteinExistence type="predicted"/>
<name>A0A0E9XMI2_ANGAN</name>
<reference evidence="1" key="2">
    <citation type="journal article" date="2015" name="Fish Shellfish Immunol.">
        <title>Early steps in the European eel (Anguilla anguilla)-Vibrio vulnificus interaction in the gills: Role of the RtxA13 toxin.</title>
        <authorList>
            <person name="Callol A."/>
            <person name="Pajuelo D."/>
            <person name="Ebbesson L."/>
            <person name="Teles M."/>
            <person name="MacKenzie S."/>
            <person name="Amaro C."/>
        </authorList>
    </citation>
    <scope>NUCLEOTIDE SEQUENCE</scope>
</reference>
<reference evidence="1" key="1">
    <citation type="submission" date="2014-11" db="EMBL/GenBank/DDBJ databases">
        <authorList>
            <person name="Amaro Gonzalez C."/>
        </authorList>
    </citation>
    <scope>NUCLEOTIDE SEQUENCE</scope>
</reference>
<sequence length="107" mass="11994">MAYFSDITSSRCLSTSLLFFSKSINFSFCCCISAFSRLTSSWFSLISSFSFCMLRCNCPNFSISLFMASIFDSSSYFCFFMSASTLSRSAFCEAMSLLLPSITSFSF</sequence>
<dbReference type="AlphaFoldDB" id="A0A0E9XMI2"/>
<evidence type="ECO:0000313" key="1">
    <source>
        <dbReference type="EMBL" id="JAI03933.1"/>
    </source>
</evidence>